<dbReference type="GO" id="GO:0072384">
    <property type="term" value="P:organelle transport along microtubule"/>
    <property type="evidence" value="ECO:0007669"/>
    <property type="project" value="TreeGrafter"/>
</dbReference>
<comment type="caution">
    <text evidence="8">The sequence shown here is derived from an EMBL/GenBank/DDBJ whole genome shotgun (WGS) entry which is preliminary data.</text>
</comment>
<comment type="similarity">
    <text evidence="2">Belongs to the BORCS5 family.</text>
</comment>
<comment type="subcellular location">
    <subcellularLocation>
        <location evidence="1">Lysosome membrane</location>
        <topology evidence="1">Lipid-anchor</topology>
        <orientation evidence="1">Cytoplasmic side</orientation>
    </subcellularLocation>
</comment>
<name>A0A1Y1XYD3_9FUNG</name>
<sequence length="451" mass="49918">MGQEHSKVSLEQRKNTTTQVPTLSTLRHTIASNSNSNSTSSSLSTHTPESRPTYQSYTTQPLNIASASSIDTSILSTSAPTTQQYSIMATLYPDTRSEHKGIPSAYFKRRTYSVESKRSAYKPRTLSDYPKGLVTVNLIDHTSDNEEPELQLLAQSQRFQPLVKSSGYTSFGFGNLWGSTSPSPDISGLNSDPLANICTDLQGHVRRNAYQVSEDQRSLADNLKAMDEFSSELWNGVSANLQDMKTCADQLSNVTALQQQIENTHQLLFNVFQTLGKLNSLLPEAQRVESLSEDQYPALQRAYQTSLRKRSGSVSVERNRLSLPSRRGKETTTLTLNNVFSGADSYGDVSSYRAPSPAPSIHNAESSASRTLKELASRSDKERSTSWSTVFNTPSRRALPMRQQISRAERYSGADTASPDIDRLLHLSSLQLPDSPQETVHHVPNLNNHNP</sequence>
<gene>
    <name evidence="8" type="ORF">K493DRAFT_409708</name>
</gene>
<reference evidence="8 9" key="1">
    <citation type="submission" date="2016-07" db="EMBL/GenBank/DDBJ databases">
        <title>Pervasive Adenine N6-methylation of Active Genes in Fungi.</title>
        <authorList>
            <consortium name="DOE Joint Genome Institute"/>
            <person name="Mondo S.J."/>
            <person name="Dannebaum R.O."/>
            <person name="Kuo R.C."/>
            <person name="Labutti K."/>
            <person name="Haridas S."/>
            <person name="Kuo A."/>
            <person name="Salamov A."/>
            <person name="Ahrendt S.R."/>
            <person name="Lipzen A."/>
            <person name="Sullivan W."/>
            <person name="Andreopoulos W.B."/>
            <person name="Clum A."/>
            <person name="Lindquist E."/>
            <person name="Daum C."/>
            <person name="Ramamoorthy G.K."/>
            <person name="Gryganskyi A."/>
            <person name="Culley D."/>
            <person name="Magnuson J.K."/>
            <person name="James T.Y."/>
            <person name="O'Malley M.A."/>
            <person name="Stajich J.E."/>
            <person name="Spatafora J.W."/>
            <person name="Visel A."/>
            <person name="Grigoriev I.V."/>
        </authorList>
    </citation>
    <scope>NUCLEOTIDE SEQUENCE [LARGE SCALE GENOMIC DNA]</scope>
    <source>
        <strain evidence="8 9">CBS 931.73</strain>
    </source>
</reference>
<dbReference type="AlphaFoldDB" id="A0A1Y1XYD3"/>
<proteinExistence type="inferred from homology"/>
<feature type="region of interest" description="Disordered" evidence="7">
    <location>
        <begin position="1"/>
        <end position="55"/>
    </location>
</feature>
<dbReference type="GO" id="GO:0099078">
    <property type="term" value="C:BORC complex"/>
    <property type="evidence" value="ECO:0007669"/>
    <property type="project" value="TreeGrafter"/>
</dbReference>
<dbReference type="EMBL" id="MCFE01000361">
    <property type="protein sequence ID" value="ORX90760.1"/>
    <property type="molecule type" value="Genomic_DNA"/>
</dbReference>
<evidence type="ECO:0000313" key="8">
    <source>
        <dbReference type="EMBL" id="ORX90760.1"/>
    </source>
</evidence>
<protein>
    <recommendedName>
        <fullName evidence="3">BLOC-1-related complex subunit 5</fullName>
    </recommendedName>
</protein>
<feature type="compositionally biased region" description="Basic and acidic residues" evidence="7">
    <location>
        <begin position="371"/>
        <end position="384"/>
    </location>
</feature>
<evidence type="ECO:0000256" key="5">
    <source>
        <dbReference type="ARBA" id="ARBA00023228"/>
    </source>
</evidence>
<keyword evidence="5" id="KW-0458">Lysosome</keyword>
<dbReference type="InParanoid" id="A0A1Y1XYD3"/>
<feature type="compositionally biased region" description="Low complexity" evidence="7">
    <location>
        <begin position="32"/>
        <end position="47"/>
    </location>
</feature>
<evidence type="ECO:0000256" key="6">
    <source>
        <dbReference type="ARBA" id="ARBA00023288"/>
    </source>
</evidence>
<evidence type="ECO:0000256" key="7">
    <source>
        <dbReference type="SAM" id="MobiDB-lite"/>
    </source>
</evidence>
<dbReference type="Pfam" id="PF10158">
    <property type="entry name" value="LOH1CR12"/>
    <property type="match status" value="1"/>
</dbReference>
<dbReference type="InterPro" id="IPR018780">
    <property type="entry name" value="TBORCS5"/>
</dbReference>
<evidence type="ECO:0000256" key="1">
    <source>
        <dbReference type="ARBA" id="ARBA00004122"/>
    </source>
</evidence>
<keyword evidence="4" id="KW-0472">Membrane</keyword>
<feature type="compositionally biased region" description="Basic and acidic residues" evidence="7">
    <location>
        <begin position="1"/>
        <end position="14"/>
    </location>
</feature>
<evidence type="ECO:0000313" key="9">
    <source>
        <dbReference type="Proteomes" id="UP000193498"/>
    </source>
</evidence>
<keyword evidence="9" id="KW-1185">Reference proteome</keyword>
<accession>A0A1Y1XYD3</accession>
<feature type="region of interest" description="Disordered" evidence="7">
    <location>
        <begin position="350"/>
        <end position="388"/>
    </location>
</feature>
<organism evidence="8 9">
    <name type="scientific">Basidiobolus meristosporus CBS 931.73</name>
    <dbReference type="NCBI Taxonomy" id="1314790"/>
    <lineage>
        <taxon>Eukaryota</taxon>
        <taxon>Fungi</taxon>
        <taxon>Fungi incertae sedis</taxon>
        <taxon>Zoopagomycota</taxon>
        <taxon>Entomophthoromycotina</taxon>
        <taxon>Basidiobolomycetes</taxon>
        <taxon>Basidiobolales</taxon>
        <taxon>Basidiobolaceae</taxon>
        <taxon>Basidiobolus</taxon>
    </lineage>
</organism>
<dbReference type="OrthoDB" id="10035640at2759"/>
<dbReference type="Proteomes" id="UP000193498">
    <property type="component" value="Unassembled WGS sequence"/>
</dbReference>
<feature type="compositionally biased region" description="Polar residues" evidence="7">
    <location>
        <begin position="15"/>
        <end position="31"/>
    </location>
</feature>
<keyword evidence="6" id="KW-0449">Lipoprotein</keyword>
<evidence type="ECO:0000256" key="4">
    <source>
        <dbReference type="ARBA" id="ARBA00023136"/>
    </source>
</evidence>
<dbReference type="PANTHER" id="PTHR31634">
    <property type="entry name" value="BLOC-1-RELATED COMPLEX SUBUNIT 5"/>
    <property type="match status" value="1"/>
</dbReference>
<dbReference type="PANTHER" id="PTHR31634:SF2">
    <property type="entry name" value="BLOC-1-RELATED COMPLEX SUBUNIT 5"/>
    <property type="match status" value="1"/>
</dbReference>
<dbReference type="STRING" id="1314790.A0A1Y1XYD3"/>
<evidence type="ECO:0000256" key="2">
    <source>
        <dbReference type="ARBA" id="ARBA00010235"/>
    </source>
</evidence>
<feature type="region of interest" description="Disordered" evidence="7">
    <location>
        <begin position="309"/>
        <end position="329"/>
    </location>
</feature>
<dbReference type="GO" id="GO:0032418">
    <property type="term" value="P:lysosome localization"/>
    <property type="evidence" value="ECO:0007669"/>
    <property type="project" value="InterPro"/>
</dbReference>
<dbReference type="CDD" id="cd22789">
    <property type="entry name" value="BORCS5-like"/>
    <property type="match status" value="1"/>
</dbReference>
<evidence type="ECO:0000256" key="3">
    <source>
        <dbReference type="ARBA" id="ARBA00022300"/>
    </source>
</evidence>